<dbReference type="SUPFAM" id="SSF54001">
    <property type="entry name" value="Cysteine proteinases"/>
    <property type="match status" value="1"/>
</dbReference>
<dbReference type="PROSITE" id="PS50802">
    <property type="entry name" value="OTU"/>
    <property type="match status" value="1"/>
</dbReference>
<evidence type="ECO:0000256" key="2">
    <source>
        <dbReference type="ARBA" id="ARBA00022801"/>
    </source>
</evidence>
<dbReference type="PANTHER" id="PTHR13312">
    <property type="entry name" value="HIV-INDUCED PROTEIN-7-LIKE PROTEASE"/>
    <property type="match status" value="1"/>
</dbReference>
<keyword evidence="3" id="KW-0963">Cytoplasm</keyword>
<feature type="domain" description="OTU" evidence="5">
    <location>
        <begin position="179"/>
        <end position="318"/>
    </location>
</feature>
<evidence type="ECO:0000256" key="4">
    <source>
        <dbReference type="SAM" id="MobiDB-lite"/>
    </source>
</evidence>
<dbReference type="InterPro" id="IPR024630">
    <property type="entry name" value="Stc1"/>
</dbReference>
<comment type="function">
    <text evidence="3">Hydrolase that can remove conjugated ubiquitin from proteins and may therefore play an important regulatory role at the level of protein turnover by preventing degradation.</text>
</comment>
<feature type="compositionally biased region" description="Basic residues" evidence="4">
    <location>
        <begin position="377"/>
        <end position="391"/>
    </location>
</feature>
<reference evidence="6" key="1">
    <citation type="submission" date="2021-01" db="EMBL/GenBank/DDBJ databases">
        <authorList>
            <person name="Corre E."/>
            <person name="Pelletier E."/>
            <person name="Niang G."/>
            <person name="Scheremetjew M."/>
            <person name="Finn R."/>
            <person name="Kale V."/>
            <person name="Holt S."/>
            <person name="Cochrane G."/>
            <person name="Meng A."/>
            <person name="Brown T."/>
            <person name="Cohen L."/>
        </authorList>
    </citation>
    <scope>NUCLEOTIDE SEQUENCE</scope>
    <source>
        <strain evidence="6">CCMP1381</strain>
    </source>
</reference>
<keyword evidence="2 3" id="KW-0378">Hydrolase</keyword>
<proteinExistence type="predicted"/>
<gene>
    <name evidence="6" type="ORF">DSPE1174_LOCUS2908</name>
</gene>
<keyword evidence="3" id="KW-0645">Protease</keyword>
<dbReference type="InterPro" id="IPR038765">
    <property type="entry name" value="Papain-like_cys_pep_sf"/>
</dbReference>
<dbReference type="CDD" id="cd22744">
    <property type="entry name" value="OTU"/>
    <property type="match status" value="1"/>
</dbReference>
<dbReference type="AlphaFoldDB" id="A0A7S2ASN9"/>
<comment type="subcellular location">
    <subcellularLocation>
        <location evidence="3">Cytoplasm</location>
    </subcellularLocation>
</comment>
<dbReference type="EC" id="3.4.19.12" evidence="3"/>
<sequence>MSELSCQTCRRSLPVESFTKSQRKKKEKARCIQCVGKSQEELCALAHPKQPNHASVPVLKLSAKKRPQVDMELTTAPAQFLSSAKSCPVDPLNTLEQKRAKKRKRVDTHSAAPTDPLDSPQKHTVRPTSASQRCQKCDGVHASNACPHYRKPRENHPDSNRQGCKSSLGGSGGRVVVSGTVVRQPGDGSCLFHSLSFGLKRLGLEAESANSLRRSISSFVASKPSLLISDTPLKEWVRWDAGCSIKTYTARMSRAGWGGGIEMAACSRLKAVNIHVFERVRTGYKRISCFDAGPKGKARGTVYILYTGGMHYDALLPKKTISSAAGMSQAMTSQKKRKGVPSASALPFHPKYTSYDRTISYKDQSARPKLFAEGGRHQKRSGMKRAKGGRRTHLDLARRNGHSSGALGKSFKRQRVY</sequence>
<comment type="catalytic activity">
    <reaction evidence="1 3">
        <text>Thiol-dependent hydrolysis of ester, thioester, amide, peptide and isopeptide bonds formed by the C-terminal Gly of ubiquitin (a 76-residue protein attached to proteins as an intracellular targeting signal).</text>
        <dbReference type="EC" id="3.4.19.12"/>
    </reaction>
</comment>
<name>A0A7S2ASN9_9STRA</name>
<dbReference type="GO" id="GO:0005634">
    <property type="term" value="C:nucleus"/>
    <property type="evidence" value="ECO:0007669"/>
    <property type="project" value="TreeGrafter"/>
</dbReference>
<dbReference type="Gene3D" id="3.90.70.80">
    <property type="match status" value="1"/>
</dbReference>
<dbReference type="Pfam" id="PF12898">
    <property type="entry name" value="Stc1"/>
    <property type="match status" value="1"/>
</dbReference>
<keyword evidence="3" id="KW-0788">Thiol protease</keyword>
<dbReference type="GO" id="GO:0005829">
    <property type="term" value="C:cytosol"/>
    <property type="evidence" value="ECO:0007669"/>
    <property type="project" value="TreeGrafter"/>
</dbReference>
<evidence type="ECO:0000313" key="6">
    <source>
        <dbReference type="EMBL" id="CAD9376488.1"/>
    </source>
</evidence>
<evidence type="ECO:0000259" key="5">
    <source>
        <dbReference type="PROSITE" id="PS50802"/>
    </source>
</evidence>
<protein>
    <recommendedName>
        <fullName evidence="3">Ubiquitin thioesterase OTU</fullName>
        <ecNumber evidence="3">3.4.19.12</ecNumber>
    </recommendedName>
</protein>
<organism evidence="6">
    <name type="scientific">Octactis speculum</name>
    <dbReference type="NCBI Taxonomy" id="3111310"/>
    <lineage>
        <taxon>Eukaryota</taxon>
        <taxon>Sar</taxon>
        <taxon>Stramenopiles</taxon>
        <taxon>Ochrophyta</taxon>
        <taxon>Dictyochophyceae</taxon>
        <taxon>Dictyochales</taxon>
        <taxon>Dictyochaceae</taxon>
        <taxon>Octactis</taxon>
    </lineage>
</organism>
<dbReference type="GO" id="GO:0036503">
    <property type="term" value="P:ERAD pathway"/>
    <property type="evidence" value="ECO:0007669"/>
    <property type="project" value="TreeGrafter"/>
</dbReference>
<accession>A0A7S2ASN9</accession>
<dbReference type="InterPro" id="IPR003323">
    <property type="entry name" value="OTU_dom"/>
</dbReference>
<evidence type="ECO:0000256" key="3">
    <source>
        <dbReference type="RuleBase" id="RU367104"/>
    </source>
</evidence>
<dbReference type="EMBL" id="HBGS01005613">
    <property type="protein sequence ID" value="CAD9376488.1"/>
    <property type="molecule type" value="Transcribed_RNA"/>
</dbReference>
<dbReference type="GO" id="GO:0016579">
    <property type="term" value="P:protein deubiquitination"/>
    <property type="evidence" value="ECO:0007669"/>
    <property type="project" value="TreeGrafter"/>
</dbReference>
<dbReference type="PANTHER" id="PTHR13312:SF0">
    <property type="entry name" value="UBIQUITIN THIOESTERASE OTU1"/>
    <property type="match status" value="1"/>
</dbReference>
<evidence type="ECO:0000256" key="1">
    <source>
        <dbReference type="ARBA" id="ARBA00000707"/>
    </source>
</evidence>
<dbReference type="GO" id="GO:0004843">
    <property type="term" value="F:cysteine-type deubiquitinase activity"/>
    <property type="evidence" value="ECO:0007669"/>
    <property type="project" value="UniProtKB-UniRule"/>
</dbReference>
<dbReference type="GO" id="GO:0030968">
    <property type="term" value="P:endoplasmic reticulum unfolded protein response"/>
    <property type="evidence" value="ECO:0007669"/>
    <property type="project" value="TreeGrafter"/>
</dbReference>
<feature type="region of interest" description="Disordered" evidence="4">
    <location>
        <begin position="366"/>
        <end position="417"/>
    </location>
</feature>
<keyword evidence="3" id="KW-0833">Ubl conjugation pathway</keyword>
<feature type="region of interest" description="Disordered" evidence="4">
    <location>
        <begin position="97"/>
        <end position="172"/>
    </location>
</feature>